<dbReference type="AlphaFoldDB" id="A0A1B4XJH2"/>
<reference evidence="3 4" key="1">
    <citation type="submission" date="2015-05" db="EMBL/GenBank/DDBJ databases">
        <title>Complete genome sequence of a sulfur-oxidizing gammaproteobacterium strain HA5.</title>
        <authorList>
            <person name="Miura A."/>
            <person name="Kojima H."/>
            <person name="Fukui M."/>
        </authorList>
    </citation>
    <scope>NUCLEOTIDE SEQUENCE [LARGE SCALE GENOMIC DNA]</scope>
    <source>
        <strain evidence="3 4">HA5</strain>
    </source>
</reference>
<dbReference type="InterPro" id="IPR037401">
    <property type="entry name" value="SnoaL-like"/>
</dbReference>
<evidence type="ECO:0000256" key="1">
    <source>
        <dbReference type="SAM" id="MobiDB-lite"/>
    </source>
</evidence>
<dbReference type="KEGG" id="slim:SCL_2681"/>
<evidence type="ECO:0000313" key="3">
    <source>
        <dbReference type="EMBL" id="BAV34958.1"/>
    </source>
</evidence>
<feature type="region of interest" description="Disordered" evidence="1">
    <location>
        <begin position="120"/>
        <end position="139"/>
    </location>
</feature>
<dbReference type="Pfam" id="PF13474">
    <property type="entry name" value="SnoaL_3"/>
    <property type="match status" value="1"/>
</dbReference>
<dbReference type="Proteomes" id="UP000243180">
    <property type="component" value="Chromosome"/>
</dbReference>
<evidence type="ECO:0000259" key="2">
    <source>
        <dbReference type="Pfam" id="PF13474"/>
    </source>
</evidence>
<protein>
    <submittedName>
        <fullName evidence="3">Ketosteroid isomerase</fullName>
    </submittedName>
</protein>
<sequence>MDETRYETPQEAEAAFYAAFIKRDVNAMMEVWAADDNISCIHPLGPILVGRAAIRESWEGIFRNSPEMQIMINGRSRGRDGSFAIHVVEEHVRTGNEPPGTPMHATNVYRLTDSGWRMVLHHASPSPPPAAKAGTPTLH</sequence>
<keyword evidence="4" id="KW-1185">Reference proteome</keyword>
<keyword evidence="3" id="KW-0413">Isomerase</keyword>
<organism evidence="3 4">
    <name type="scientific">Sulfuricaulis limicola</name>
    <dbReference type="NCBI Taxonomy" id="1620215"/>
    <lineage>
        <taxon>Bacteria</taxon>
        <taxon>Pseudomonadati</taxon>
        <taxon>Pseudomonadota</taxon>
        <taxon>Gammaproteobacteria</taxon>
        <taxon>Acidiferrobacterales</taxon>
        <taxon>Acidiferrobacteraceae</taxon>
        <taxon>Sulfuricaulis</taxon>
    </lineage>
</organism>
<gene>
    <name evidence="3" type="ORF">SCL_2681</name>
</gene>
<accession>A0A1B4XJH2</accession>
<dbReference type="EMBL" id="AP014879">
    <property type="protein sequence ID" value="BAV34958.1"/>
    <property type="molecule type" value="Genomic_DNA"/>
</dbReference>
<proteinExistence type="predicted"/>
<dbReference type="InterPro" id="IPR032710">
    <property type="entry name" value="NTF2-like_dom_sf"/>
</dbReference>
<dbReference type="InParanoid" id="A0A1B4XJH2"/>
<dbReference type="SUPFAM" id="SSF54427">
    <property type="entry name" value="NTF2-like"/>
    <property type="match status" value="1"/>
</dbReference>
<dbReference type="Gene3D" id="3.10.450.50">
    <property type="match status" value="1"/>
</dbReference>
<feature type="domain" description="SnoaL-like" evidence="2">
    <location>
        <begin position="14"/>
        <end position="125"/>
    </location>
</feature>
<dbReference type="PANTHER" id="PTHR34957">
    <property type="entry name" value="NUCLEAR TRANSPORT FACTOR 2 (NTF2) FAMILY PROTEIN"/>
    <property type="match status" value="1"/>
</dbReference>
<dbReference type="GO" id="GO:0016853">
    <property type="term" value="F:isomerase activity"/>
    <property type="evidence" value="ECO:0007669"/>
    <property type="project" value="UniProtKB-KW"/>
</dbReference>
<dbReference type="OrthoDB" id="5767026at2"/>
<dbReference type="PANTHER" id="PTHR34957:SF1">
    <property type="entry name" value="NUCLEAR TRANSPORT FACTOR 2 (NTF2) FAMILY PROTEIN"/>
    <property type="match status" value="1"/>
</dbReference>
<evidence type="ECO:0000313" key="4">
    <source>
        <dbReference type="Proteomes" id="UP000243180"/>
    </source>
</evidence>
<dbReference type="RefSeq" id="WP_096361649.1">
    <property type="nucleotide sequence ID" value="NZ_AP014879.1"/>
</dbReference>
<name>A0A1B4XJH2_9GAMM</name>